<evidence type="ECO:0000313" key="2">
    <source>
        <dbReference type="Proteomes" id="UP000596742"/>
    </source>
</evidence>
<comment type="caution">
    <text evidence="1">The sequence shown here is derived from an EMBL/GenBank/DDBJ whole genome shotgun (WGS) entry which is preliminary data.</text>
</comment>
<evidence type="ECO:0000313" key="1">
    <source>
        <dbReference type="EMBL" id="VDI28006.1"/>
    </source>
</evidence>
<dbReference type="AlphaFoldDB" id="A0A8B6E3H0"/>
<reference evidence="1" key="1">
    <citation type="submission" date="2018-11" db="EMBL/GenBank/DDBJ databases">
        <authorList>
            <person name="Alioto T."/>
            <person name="Alioto T."/>
        </authorList>
    </citation>
    <scope>NUCLEOTIDE SEQUENCE</scope>
</reference>
<protein>
    <recommendedName>
        <fullName evidence="3">Ig-like domain-containing protein</fullName>
    </recommendedName>
</protein>
<dbReference type="InterPro" id="IPR036383">
    <property type="entry name" value="TSP1_rpt_sf"/>
</dbReference>
<dbReference type="InterPro" id="IPR036179">
    <property type="entry name" value="Ig-like_dom_sf"/>
</dbReference>
<dbReference type="SUPFAM" id="SSF82895">
    <property type="entry name" value="TSP-1 type 1 repeat"/>
    <property type="match status" value="1"/>
</dbReference>
<gene>
    <name evidence="1" type="ORF">MGAL_10B021810</name>
</gene>
<dbReference type="InterPro" id="IPR013783">
    <property type="entry name" value="Ig-like_fold"/>
</dbReference>
<dbReference type="OrthoDB" id="6071428at2759"/>
<accession>A0A8B6E3H0</accession>
<dbReference type="SUPFAM" id="SSF48726">
    <property type="entry name" value="Immunoglobulin"/>
    <property type="match status" value="1"/>
</dbReference>
<sequence>MLVQAFIRSTVTLICTVDGTQINWYVIGDAGPKTIFNTGEYEDFTTKYLKIRSLTSNTAGVYFCKPQGANQGPDITVSIILTGWSSWNEWSACSAWCGNGQRQRTRKCSGSCTGSAVENEDCTVDYGESVGVALSWETIQCCDSWEVTLDNLLTFEVTEGTKPGIAKLELSELSDCFPPELSPDTYLLDRTGEKHNPLSLSRIGEGHLPLSLGDLASS</sequence>
<keyword evidence="2" id="KW-1185">Reference proteome</keyword>
<dbReference type="Proteomes" id="UP000596742">
    <property type="component" value="Unassembled WGS sequence"/>
</dbReference>
<organism evidence="1 2">
    <name type="scientific">Mytilus galloprovincialis</name>
    <name type="common">Mediterranean mussel</name>
    <dbReference type="NCBI Taxonomy" id="29158"/>
    <lineage>
        <taxon>Eukaryota</taxon>
        <taxon>Metazoa</taxon>
        <taxon>Spiralia</taxon>
        <taxon>Lophotrochozoa</taxon>
        <taxon>Mollusca</taxon>
        <taxon>Bivalvia</taxon>
        <taxon>Autobranchia</taxon>
        <taxon>Pteriomorphia</taxon>
        <taxon>Mytilida</taxon>
        <taxon>Mytiloidea</taxon>
        <taxon>Mytilidae</taxon>
        <taxon>Mytilinae</taxon>
        <taxon>Mytilus</taxon>
    </lineage>
</organism>
<evidence type="ECO:0008006" key="3">
    <source>
        <dbReference type="Google" id="ProtNLM"/>
    </source>
</evidence>
<dbReference type="InterPro" id="IPR000884">
    <property type="entry name" value="TSP1_rpt"/>
</dbReference>
<dbReference type="PROSITE" id="PS50092">
    <property type="entry name" value="TSP1"/>
    <property type="match status" value="1"/>
</dbReference>
<dbReference type="EMBL" id="UYJE01004435">
    <property type="protein sequence ID" value="VDI28006.1"/>
    <property type="molecule type" value="Genomic_DNA"/>
</dbReference>
<dbReference type="Pfam" id="PF00090">
    <property type="entry name" value="TSP_1"/>
    <property type="match status" value="1"/>
</dbReference>
<name>A0A8B6E3H0_MYTGA</name>
<dbReference type="Gene3D" id="2.60.40.10">
    <property type="entry name" value="Immunoglobulins"/>
    <property type="match status" value="1"/>
</dbReference>
<dbReference type="Gene3D" id="2.20.100.10">
    <property type="entry name" value="Thrombospondin type-1 (TSP1) repeat"/>
    <property type="match status" value="1"/>
</dbReference>
<proteinExistence type="predicted"/>
<dbReference type="SMART" id="SM00209">
    <property type="entry name" value="TSP1"/>
    <property type="match status" value="1"/>
</dbReference>